<feature type="transmembrane region" description="Helical" evidence="1">
    <location>
        <begin position="79"/>
        <end position="102"/>
    </location>
</feature>
<evidence type="ECO:0000313" key="2">
    <source>
        <dbReference type="EMBL" id="MFC0390851.1"/>
    </source>
</evidence>
<dbReference type="RefSeq" id="WP_204818459.1">
    <property type="nucleotide sequence ID" value="NZ_JANHOF010000004.1"/>
</dbReference>
<keyword evidence="1" id="KW-0812">Transmembrane</keyword>
<keyword evidence="3" id="KW-1185">Reference proteome</keyword>
<reference evidence="2 3" key="1">
    <citation type="submission" date="2024-09" db="EMBL/GenBank/DDBJ databases">
        <authorList>
            <person name="Sun Q."/>
            <person name="Mori K."/>
        </authorList>
    </citation>
    <scope>NUCLEOTIDE SEQUENCE [LARGE SCALE GENOMIC DNA]</scope>
    <source>
        <strain evidence="2 3">CCM 4839</strain>
    </source>
</reference>
<keyword evidence="1" id="KW-0472">Membrane</keyword>
<proteinExistence type="predicted"/>
<sequence length="185" mass="20703">MSPNGRAYLAKLYELLHQTPEEDRLDAVREIESHIVEGIAHGQREDDILARLGDPRKLARAYRSEYLMEHRSSRSFKDVLALIGFYCTTGLLSIMVIPVLAVIAYGFGFCAILAIIAGIVRTFGATWIQMGFSPDHQLPTEWSMAFAIVVGGILGAIAFYSRKYLRAYIGFLSSRYRAVLPDNRG</sequence>
<gene>
    <name evidence="2" type="ORF">ACFFJ8_05645</name>
</gene>
<dbReference type="Pfam" id="PF22564">
    <property type="entry name" value="HAAS"/>
    <property type="match status" value="1"/>
</dbReference>
<evidence type="ECO:0000313" key="3">
    <source>
        <dbReference type="Proteomes" id="UP001589818"/>
    </source>
</evidence>
<feature type="transmembrane region" description="Helical" evidence="1">
    <location>
        <begin position="142"/>
        <end position="160"/>
    </location>
</feature>
<protein>
    <submittedName>
        <fullName evidence="2">DUF1700 domain-containing protein</fullName>
    </submittedName>
</protein>
<keyword evidence="1" id="KW-1133">Transmembrane helix</keyword>
<organism evidence="2 3">
    <name type="scientific">Paenibacillus mendelii</name>
    <dbReference type="NCBI Taxonomy" id="206163"/>
    <lineage>
        <taxon>Bacteria</taxon>
        <taxon>Bacillati</taxon>
        <taxon>Bacillota</taxon>
        <taxon>Bacilli</taxon>
        <taxon>Bacillales</taxon>
        <taxon>Paenibacillaceae</taxon>
        <taxon>Paenibacillus</taxon>
    </lineage>
</organism>
<evidence type="ECO:0000256" key="1">
    <source>
        <dbReference type="SAM" id="Phobius"/>
    </source>
</evidence>
<comment type="caution">
    <text evidence="2">The sequence shown here is derived from an EMBL/GenBank/DDBJ whole genome shotgun (WGS) entry which is preliminary data.</text>
</comment>
<dbReference type="Proteomes" id="UP001589818">
    <property type="component" value="Unassembled WGS sequence"/>
</dbReference>
<name>A0ABV6J4Z5_9BACL</name>
<accession>A0ABV6J4Z5</accession>
<feature type="transmembrane region" description="Helical" evidence="1">
    <location>
        <begin position="109"/>
        <end position="130"/>
    </location>
</feature>
<dbReference type="EMBL" id="JBHLVF010000010">
    <property type="protein sequence ID" value="MFC0390851.1"/>
    <property type="molecule type" value="Genomic_DNA"/>
</dbReference>